<keyword evidence="2" id="KW-1185">Reference proteome</keyword>
<organism evidence="1 2">
    <name type="scientific">Bacillus thermotolerans</name>
    <name type="common">Quasibacillus thermotolerans</name>
    <dbReference type="NCBI Taxonomy" id="1221996"/>
    <lineage>
        <taxon>Bacteria</taxon>
        <taxon>Bacillati</taxon>
        <taxon>Bacillota</taxon>
        <taxon>Bacilli</taxon>
        <taxon>Bacillales</taxon>
        <taxon>Bacillaceae</taxon>
        <taxon>Bacillus</taxon>
    </lineage>
</organism>
<proteinExistence type="predicted"/>
<dbReference type="Proteomes" id="UP000031563">
    <property type="component" value="Unassembled WGS sequence"/>
</dbReference>
<dbReference type="EMBL" id="JWIR02000024">
    <property type="protein sequence ID" value="KKB41214.1"/>
    <property type="molecule type" value="Genomic_DNA"/>
</dbReference>
<evidence type="ECO:0000313" key="2">
    <source>
        <dbReference type="Proteomes" id="UP000031563"/>
    </source>
</evidence>
<dbReference type="RefSeq" id="WP_156994526.1">
    <property type="nucleotide sequence ID" value="NZ_JWIQ02000009.1"/>
</dbReference>
<dbReference type="AlphaFoldDB" id="A0A0F5I6F2"/>
<accession>A0A0F5HS27</accession>
<accession>A0A0F5I6F2</accession>
<comment type="caution">
    <text evidence="1">The sequence shown here is derived from an EMBL/GenBank/DDBJ whole genome shotgun (WGS) entry which is preliminary data.</text>
</comment>
<sequence>MNMKKLLTYGLVAAVVVPKVKEKLETQQLRKEYQNAHRVRMNNNSILGKISAN</sequence>
<evidence type="ECO:0000313" key="1">
    <source>
        <dbReference type="EMBL" id="KKB41214.1"/>
    </source>
</evidence>
<reference evidence="1" key="1">
    <citation type="submission" date="2015-02" db="EMBL/GenBank/DDBJ databases">
        <title>Genome Assembly of Bacillaceae bacterium MTCC 8252.</title>
        <authorList>
            <person name="Verma A."/>
            <person name="Khatri I."/>
            <person name="Mual P."/>
            <person name="Subramanian S."/>
            <person name="Krishnamurthi S."/>
        </authorList>
    </citation>
    <scope>NUCLEOTIDE SEQUENCE [LARGE SCALE GENOMIC DNA]</scope>
    <source>
        <strain evidence="1">MTCC 8252</strain>
    </source>
</reference>
<protein>
    <submittedName>
        <fullName evidence="1">Uncharacterized protein</fullName>
    </submittedName>
</protein>
<name>A0A0F5I6F2_BACTR</name>
<gene>
    <name evidence="1" type="ORF">QY95_00921</name>
</gene>